<dbReference type="AlphaFoldDB" id="A0A251UDM6"/>
<reference evidence="5" key="2">
    <citation type="submission" date="2017-02" db="EMBL/GenBank/DDBJ databases">
        <title>Sunflower complete genome.</title>
        <authorList>
            <person name="Langlade N."/>
            <person name="Munos S."/>
        </authorList>
    </citation>
    <scope>NUCLEOTIDE SEQUENCE [LARGE SCALE GENOMIC DNA]</scope>
    <source>
        <tissue evidence="5">Leaves</tissue>
    </source>
</reference>
<gene>
    <name evidence="5" type="ORF">HannXRQ_Chr07g0201321</name>
    <name evidence="4" type="ORF">HanXRQr2_Chr07g0310611</name>
</gene>
<dbReference type="InParanoid" id="A0A251UDM6"/>
<reference evidence="4" key="3">
    <citation type="submission" date="2020-06" db="EMBL/GenBank/DDBJ databases">
        <title>Helianthus annuus Genome sequencing and assembly Release 2.</title>
        <authorList>
            <person name="Gouzy J."/>
            <person name="Langlade N."/>
            <person name="Munos S."/>
        </authorList>
    </citation>
    <scope>NUCLEOTIDE SEQUENCE</scope>
    <source>
        <tissue evidence="4">Leaves</tissue>
    </source>
</reference>
<reference evidence="4 6" key="1">
    <citation type="journal article" date="2017" name="Nature">
        <title>The sunflower genome provides insights into oil metabolism, flowering and Asterid evolution.</title>
        <authorList>
            <person name="Badouin H."/>
            <person name="Gouzy J."/>
            <person name="Grassa C.J."/>
            <person name="Murat F."/>
            <person name="Staton S.E."/>
            <person name="Cottret L."/>
            <person name="Lelandais-Briere C."/>
            <person name="Owens G.L."/>
            <person name="Carrere S."/>
            <person name="Mayjonade B."/>
            <person name="Legrand L."/>
            <person name="Gill N."/>
            <person name="Kane N.C."/>
            <person name="Bowers J.E."/>
            <person name="Hubner S."/>
            <person name="Bellec A."/>
            <person name="Berard A."/>
            <person name="Berges H."/>
            <person name="Blanchet N."/>
            <person name="Boniface M.C."/>
            <person name="Brunel D."/>
            <person name="Catrice O."/>
            <person name="Chaidir N."/>
            <person name="Claudel C."/>
            <person name="Donnadieu C."/>
            <person name="Faraut T."/>
            <person name="Fievet G."/>
            <person name="Helmstetter N."/>
            <person name="King M."/>
            <person name="Knapp S.J."/>
            <person name="Lai Z."/>
            <person name="Le Paslier M.C."/>
            <person name="Lippi Y."/>
            <person name="Lorenzon L."/>
            <person name="Mandel J.R."/>
            <person name="Marage G."/>
            <person name="Marchand G."/>
            <person name="Marquand E."/>
            <person name="Bret-Mestries E."/>
            <person name="Morien E."/>
            <person name="Nambeesan S."/>
            <person name="Nguyen T."/>
            <person name="Pegot-Espagnet P."/>
            <person name="Pouilly N."/>
            <person name="Raftis F."/>
            <person name="Sallet E."/>
            <person name="Schiex T."/>
            <person name="Thomas J."/>
            <person name="Vandecasteele C."/>
            <person name="Vares D."/>
            <person name="Vear F."/>
            <person name="Vautrin S."/>
            <person name="Crespi M."/>
            <person name="Mangin B."/>
            <person name="Burke J.M."/>
            <person name="Salse J."/>
            <person name="Munos S."/>
            <person name="Vincourt P."/>
            <person name="Rieseberg L.H."/>
            <person name="Langlade N.B."/>
        </authorList>
    </citation>
    <scope>NUCLEOTIDE SEQUENCE [LARGE SCALE GENOMIC DNA]</scope>
    <source>
        <strain evidence="6">cv. SF193</strain>
        <tissue evidence="4">Leaves</tissue>
    </source>
</reference>
<dbReference type="Proteomes" id="UP000215914">
    <property type="component" value="Chromosome 7"/>
</dbReference>
<evidence type="ECO:0000313" key="6">
    <source>
        <dbReference type="Proteomes" id="UP000215914"/>
    </source>
</evidence>
<dbReference type="Gramene" id="mRNA:HanXRQr2_Chr07g0310611">
    <property type="protein sequence ID" value="mRNA:HanXRQr2_Chr07g0310611"/>
    <property type="gene ID" value="HanXRQr2_Chr07g0310611"/>
</dbReference>
<evidence type="ECO:0000256" key="2">
    <source>
        <dbReference type="ARBA" id="ARBA00022837"/>
    </source>
</evidence>
<dbReference type="SUPFAM" id="SSF49562">
    <property type="entry name" value="C2 domain (Calcium/lipid-binding domain, CaLB)"/>
    <property type="match status" value="1"/>
</dbReference>
<organism evidence="5 6">
    <name type="scientific">Helianthus annuus</name>
    <name type="common">Common sunflower</name>
    <dbReference type="NCBI Taxonomy" id="4232"/>
    <lineage>
        <taxon>Eukaryota</taxon>
        <taxon>Viridiplantae</taxon>
        <taxon>Streptophyta</taxon>
        <taxon>Embryophyta</taxon>
        <taxon>Tracheophyta</taxon>
        <taxon>Spermatophyta</taxon>
        <taxon>Magnoliopsida</taxon>
        <taxon>eudicotyledons</taxon>
        <taxon>Gunneridae</taxon>
        <taxon>Pentapetalae</taxon>
        <taxon>asterids</taxon>
        <taxon>campanulids</taxon>
        <taxon>Asterales</taxon>
        <taxon>Asteraceae</taxon>
        <taxon>Asteroideae</taxon>
        <taxon>Heliantheae alliance</taxon>
        <taxon>Heliantheae</taxon>
        <taxon>Helianthus</taxon>
    </lineage>
</organism>
<dbReference type="PANTHER" id="PTHR46502:SF15">
    <property type="entry name" value="16 KDA PHLOEM PROTEIN 1"/>
    <property type="match status" value="1"/>
</dbReference>
<dbReference type="OrthoDB" id="419768at2759"/>
<sequence length="154" mass="17478">MTIGIMEVDLVDAHGLSKSDFFNKIDPYVVIQYRSQEHKSTVAKGEGKNPNWNEKFTFRVEYPGADEQPKLVLKIMDHDTLSSDDYLGQTTIYLKDLLELGVENGTAELRAQKYSVVDSSQSYAGDVRVGITFTPKVEDETYGQEFGGWKENQW</sequence>
<dbReference type="EMBL" id="CM007896">
    <property type="protein sequence ID" value="OTG21179.1"/>
    <property type="molecule type" value="Genomic_DNA"/>
</dbReference>
<dbReference type="InterPro" id="IPR035892">
    <property type="entry name" value="C2_domain_sf"/>
</dbReference>
<name>A0A251UDM6_HELAN</name>
<dbReference type="CDD" id="cd04049">
    <property type="entry name" value="C2_putative_Elicitor-responsive_gene"/>
    <property type="match status" value="1"/>
</dbReference>
<evidence type="ECO:0000313" key="4">
    <source>
        <dbReference type="EMBL" id="KAF5799970.1"/>
    </source>
</evidence>
<dbReference type="Gene3D" id="2.60.40.150">
    <property type="entry name" value="C2 domain"/>
    <property type="match status" value="1"/>
</dbReference>
<feature type="domain" description="C2" evidence="3">
    <location>
        <begin position="1"/>
        <end position="107"/>
    </location>
</feature>
<evidence type="ECO:0000313" key="5">
    <source>
        <dbReference type="EMBL" id="OTG21179.1"/>
    </source>
</evidence>
<protein>
    <submittedName>
        <fullName evidence="4">C2 domain-containing protein</fullName>
    </submittedName>
    <submittedName>
        <fullName evidence="5">Putative calcium-dependent lipid-binding (CaLB domain) family protein</fullName>
    </submittedName>
</protein>
<dbReference type="SMART" id="SM00239">
    <property type="entry name" value="C2"/>
    <property type="match status" value="1"/>
</dbReference>
<dbReference type="Pfam" id="PF00168">
    <property type="entry name" value="C2"/>
    <property type="match status" value="1"/>
</dbReference>
<dbReference type="STRING" id="4232.A0A251UDM6"/>
<dbReference type="PROSITE" id="PS50004">
    <property type="entry name" value="C2"/>
    <property type="match status" value="1"/>
</dbReference>
<evidence type="ECO:0000256" key="1">
    <source>
        <dbReference type="ARBA" id="ARBA00022723"/>
    </source>
</evidence>
<accession>A0A251UDM6</accession>
<dbReference type="GO" id="GO:0046872">
    <property type="term" value="F:metal ion binding"/>
    <property type="evidence" value="ECO:0007669"/>
    <property type="project" value="UniProtKB-KW"/>
</dbReference>
<keyword evidence="2" id="KW-0106">Calcium</keyword>
<keyword evidence="1" id="KW-0479">Metal-binding</keyword>
<dbReference type="EMBL" id="MNCJ02000322">
    <property type="protein sequence ID" value="KAF5799970.1"/>
    <property type="molecule type" value="Genomic_DNA"/>
</dbReference>
<dbReference type="FunCoup" id="A0A251UDM6">
    <property type="interactions" value="355"/>
</dbReference>
<evidence type="ECO:0000259" key="3">
    <source>
        <dbReference type="PROSITE" id="PS50004"/>
    </source>
</evidence>
<dbReference type="PANTHER" id="PTHR46502">
    <property type="entry name" value="C2 DOMAIN-CONTAINING"/>
    <property type="match status" value="1"/>
</dbReference>
<dbReference type="InterPro" id="IPR000008">
    <property type="entry name" value="C2_dom"/>
</dbReference>
<keyword evidence="6" id="KW-1185">Reference proteome</keyword>
<proteinExistence type="predicted"/>
<dbReference type="OMA" id="GWRYSSF"/>